<accession>A0A1M6PQW5</accession>
<dbReference type="EC" id="3.1.-.-" evidence="3"/>
<dbReference type="Gene3D" id="2.30.30.110">
    <property type="match status" value="1"/>
</dbReference>
<dbReference type="EMBL" id="FQZY01000029">
    <property type="protein sequence ID" value="SHK10379.1"/>
    <property type="molecule type" value="Genomic_DNA"/>
</dbReference>
<reference evidence="4 5" key="1">
    <citation type="submission" date="2016-11" db="EMBL/GenBank/DDBJ databases">
        <authorList>
            <person name="Jaros S."/>
            <person name="Januszkiewicz K."/>
            <person name="Wedrychowicz H."/>
        </authorList>
    </citation>
    <scope>NUCLEOTIDE SEQUENCE [LARGE SCALE GENOMIC DNA]</scope>
    <source>
        <strain evidence="4 5">DSM 15480</strain>
    </source>
</reference>
<evidence type="ECO:0000256" key="2">
    <source>
        <dbReference type="ARBA" id="ARBA00022649"/>
    </source>
</evidence>
<dbReference type="AlphaFoldDB" id="A0A1M6PQW5"/>
<dbReference type="InterPro" id="IPR011067">
    <property type="entry name" value="Plasmid_toxin/cell-grow_inhib"/>
</dbReference>
<keyword evidence="3" id="KW-0540">Nuclease</keyword>
<dbReference type="Pfam" id="PF02452">
    <property type="entry name" value="PemK_toxin"/>
    <property type="match status" value="1"/>
</dbReference>
<dbReference type="Proteomes" id="UP000184301">
    <property type="component" value="Unassembled WGS sequence"/>
</dbReference>
<dbReference type="PANTHER" id="PTHR33988:SF2">
    <property type="entry name" value="ENDORIBONUCLEASE MAZF"/>
    <property type="match status" value="1"/>
</dbReference>
<dbReference type="GO" id="GO:0016075">
    <property type="term" value="P:rRNA catabolic process"/>
    <property type="evidence" value="ECO:0007669"/>
    <property type="project" value="TreeGrafter"/>
</dbReference>
<evidence type="ECO:0000256" key="3">
    <source>
        <dbReference type="PIRNR" id="PIRNR033490"/>
    </source>
</evidence>
<protein>
    <recommendedName>
        <fullName evidence="3">mRNA interferase</fullName>
        <ecNumber evidence="3">3.1.-.-</ecNumber>
    </recommendedName>
</protein>
<keyword evidence="5" id="KW-1185">Reference proteome</keyword>
<name>A0A1M6PQW5_9FIRM</name>
<dbReference type="PIRSF" id="PIRSF033490">
    <property type="entry name" value="MazF"/>
    <property type="match status" value="1"/>
</dbReference>
<comment type="similarity">
    <text evidence="1 3">Belongs to the PemK/MazF family.</text>
</comment>
<dbReference type="GO" id="GO:0003677">
    <property type="term" value="F:DNA binding"/>
    <property type="evidence" value="ECO:0007669"/>
    <property type="project" value="InterPro"/>
</dbReference>
<organism evidence="4 5">
    <name type="scientific">Hespellia stercorisuis DSM 15480</name>
    <dbReference type="NCBI Taxonomy" id="1121950"/>
    <lineage>
        <taxon>Bacteria</taxon>
        <taxon>Bacillati</taxon>
        <taxon>Bacillota</taxon>
        <taxon>Clostridia</taxon>
        <taxon>Lachnospirales</taxon>
        <taxon>Lachnospiraceae</taxon>
        <taxon>Hespellia</taxon>
    </lineage>
</organism>
<evidence type="ECO:0000256" key="1">
    <source>
        <dbReference type="ARBA" id="ARBA00007521"/>
    </source>
</evidence>
<dbReference type="GO" id="GO:0004521">
    <property type="term" value="F:RNA endonuclease activity"/>
    <property type="evidence" value="ECO:0007669"/>
    <property type="project" value="TreeGrafter"/>
</dbReference>
<keyword evidence="3" id="KW-0378">Hydrolase</keyword>
<dbReference type="GO" id="GO:0016787">
    <property type="term" value="F:hydrolase activity"/>
    <property type="evidence" value="ECO:0007669"/>
    <property type="project" value="UniProtKB-KW"/>
</dbReference>
<keyword evidence="3" id="KW-0255">Endonuclease</keyword>
<sequence>MNNGNTRRIFRGDIFYADLGDTVGSQQGGIRPVVIVQNNTGNRFSPTIVVVPLTSVNKKKRQPTHTYIGKCFGLTAESIALAEQITTIDKCRLHDYIGHMSAGTMLRLSNALSISVGIDNGGDGRD</sequence>
<keyword evidence="2" id="KW-1277">Toxin-antitoxin system</keyword>
<evidence type="ECO:0000313" key="4">
    <source>
        <dbReference type="EMBL" id="SHK10379.1"/>
    </source>
</evidence>
<dbReference type="RefSeq" id="WP_073110109.1">
    <property type="nucleotide sequence ID" value="NZ_FQZY01000029.1"/>
</dbReference>
<evidence type="ECO:0000313" key="5">
    <source>
        <dbReference type="Proteomes" id="UP000184301"/>
    </source>
</evidence>
<dbReference type="PANTHER" id="PTHR33988">
    <property type="entry name" value="ENDORIBONUCLEASE MAZF-RELATED"/>
    <property type="match status" value="1"/>
</dbReference>
<dbReference type="STRING" id="1121950.SAMN02745243_02202"/>
<dbReference type="InterPro" id="IPR003477">
    <property type="entry name" value="PemK-like"/>
</dbReference>
<proteinExistence type="inferred from homology"/>
<comment type="function">
    <text evidence="3">Toxic component of a type II toxin-antitoxin (TA) system.</text>
</comment>
<gene>
    <name evidence="4" type="ORF">SAMN02745243_02202</name>
</gene>
<dbReference type="GO" id="GO:0006402">
    <property type="term" value="P:mRNA catabolic process"/>
    <property type="evidence" value="ECO:0007669"/>
    <property type="project" value="TreeGrafter"/>
</dbReference>
<dbReference type="SUPFAM" id="SSF50118">
    <property type="entry name" value="Cell growth inhibitor/plasmid maintenance toxic component"/>
    <property type="match status" value="1"/>
</dbReference>
<dbReference type="OrthoDB" id="9808744at2"/>